<dbReference type="GO" id="GO:0006835">
    <property type="term" value="P:dicarboxylic acid transport"/>
    <property type="evidence" value="ECO:0007669"/>
    <property type="project" value="TreeGrafter"/>
</dbReference>
<organism evidence="8">
    <name type="scientific">[Clostridium] nexile</name>
    <dbReference type="NCBI Taxonomy" id="29361"/>
    <lineage>
        <taxon>Bacteria</taxon>
        <taxon>Bacillati</taxon>
        <taxon>Bacillota</taxon>
        <taxon>Clostridia</taxon>
        <taxon>Lachnospirales</taxon>
        <taxon>Lachnospiraceae</taxon>
        <taxon>Tyzzerella</taxon>
    </lineage>
</organism>
<sequence>MDALLSVNWIALLVLIIALLLFKVLNKLAYKINWTFVILISMVMGAVLGIVFASENNSYMTWLALIGDIYVNLITALVAPVILVSVISGLIQLNDKEKMKRIGTKSVFWLLVSSAIAIVVTIVFGMATQVGKGAQAVFADIAGVSSTTLDAYKEMGTSFDKIILNLFPTNVFGDLAADNVVAIIIIAVAIAVAYVSVASDEGEDKVKPFKSIIEAVKKIIFRILSYVIDLTPYAVLCLTAVSASQLLSDKDALVQLILLVAVVYVVCFVQAYVVNAFILKFAGKISPLKFFKKTFDAQATAFTTQSSVGSLPITIDRLIHKVGVDEEVANFTAPLGTTIGMAGCTCIWPILLAMFYLNATGQSWNISQYLIMCFMCLVLSMGSAGMPGIGVVTAVSLFSAVNLPIAAVVLLTPINNITDMARTLTNVVGANVTAAVVARKTELLDDEIFQTEDEKLEKKGGRA</sequence>
<dbReference type="AlphaFoldDB" id="A0A6N2VEF0"/>
<proteinExistence type="predicted"/>
<feature type="transmembrane region" description="Helical" evidence="7">
    <location>
        <begin position="32"/>
        <end position="53"/>
    </location>
</feature>
<feature type="transmembrane region" description="Helical" evidence="7">
    <location>
        <begin position="107"/>
        <end position="127"/>
    </location>
</feature>
<feature type="transmembrane region" description="Helical" evidence="7">
    <location>
        <begin position="335"/>
        <end position="357"/>
    </location>
</feature>
<feature type="transmembrane region" description="Helical" evidence="7">
    <location>
        <begin position="253"/>
        <end position="274"/>
    </location>
</feature>
<keyword evidence="2" id="KW-0813">Transport</keyword>
<dbReference type="GO" id="GO:0015293">
    <property type="term" value="F:symporter activity"/>
    <property type="evidence" value="ECO:0007669"/>
    <property type="project" value="UniProtKB-KW"/>
</dbReference>
<evidence type="ECO:0000256" key="5">
    <source>
        <dbReference type="ARBA" id="ARBA00022989"/>
    </source>
</evidence>
<dbReference type="InterPro" id="IPR001991">
    <property type="entry name" value="Na-dicarboxylate_symporter"/>
</dbReference>
<feature type="transmembrane region" description="Helical" evidence="7">
    <location>
        <begin position="295"/>
        <end position="315"/>
    </location>
</feature>
<feature type="transmembrane region" description="Helical" evidence="7">
    <location>
        <begin position="6"/>
        <end position="25"/>
    </location>
</feature>
<keyword evidence="4 7" id="KW-0812">Transmembrane</keyword>
<comment type="subcellular location">
    <subcellularLocation>
        <location evidence="1">Cell membrane</location>
        <topology evidence="1">Multi-pass membrane protein</topology>
    </subcellularLocation>
</comment>
<dbReference type="Gene3D" id="1.10.3860.10">
    <property type="entry name" value="Sodium:dicarboxylate symporter"/>
    <property type="match status" value="1"/>
</dbReference>
<dbReference type="SUPFAM" id="SSF118215">
    <property type="entry name" value="Proton glutamate symport protein"/>
    <property type="match status" value="1"/>
</dbReference>
<protein>
    <submittedName>
        <fullName evidence="8">Proton glutamate symport protein</fullName>
    </submittedName>
</protein>
<dbReference type="EMBL" id="CACRTG010000025">
    <property type="protein sequence ID" value="VYT27302.1"/>
    <property type="molecule type" value="Genomic_DNA"/>
</dbReference>
<keyword evidence="6 7" id="KW-0472">Membrane</keyword>
<reference evidence="8" key="1">
    <citation type="submission" date="2019-11" db="EMBL/GenBank/DDBJ databases">
        <authorList>
            <person name="Feng L."/>
        </authorList>
    </citation>
    <scope>NUCLEOTIDE SEQUENCE</scope>
    <source>
        <strain evidence="8">CnexileLFYP112</strain>
    </source>
</reference>
<evidence type="ECO:0000256" key="6">
    <source>
        <dbReference type="ARBA" id="ARBA00023136"/>
    </source>
</evidence>
<evidence type="ECO:0000256" key="7">
    <source>
        <dbReference type="SAM" id="Phobius"/>
    </source>
</evidence>
<dbReference type="InterPro" id="IPR036458">
    <property type="entry name" value="Na:dicarbo_symporter_sf"/>
</dbReference>
<dbReference type="PRINTS" id="PR00173">
    <property type="entry name" value="EDTRNSPORT"/>
</dbReference>
<feature type="transmembrane region" description="Helical" evidence="7">
    <location>
        <begin position="219"/>
        <end position="241"/>
    </location>
</feature>
<keyword evidence="5 7" id="KW-1133">Transmembrane helix</keyword>
<dbReference type="Pfam" id="PF00375">
    <property type="entry name" value="SDF"/>
    <property type="match status" value="1"/>
</dbReference>
<feature type="transmembrane region" description="Helical" evidence="7">
    <location>
        <begin position="59"/>
        <end position="86"/>
    </location>
</feature>
<dbReference type="PANTHER" id="PTHR42865:SF7">
    <property type="entry name" value="PROTON_GLUTAMATE-ASPARTATE SYMPORTER"/>
    <property type="match status" value="1"/>
</dbReference>
<evidence type="ECO:0000256" key="3">
    <source>
        <dbReference type="ARBA" id="ARBA00022475"/>
    </source>
</evidence>
<gene>
    <name evidence="8" type="primary">gltP_2</name>
    <name evidence="8" type="ORF">CNLFYP112_02585</name>
</gene>
<feature type="transmembrane region" description="Helical" evidence="7">
    <location>
        <begin position="180"/>
        <end position="198"/>
    </location>
</feature>
<feature type="transmembrane region" description="Helical" evidence="7">
    <location>
        <begin position="369"/>
        <end position="389"/>
    </location>
</feature>
<dbReference type="GO" id="GO:0005886">
    <property type="term" value="C:plasma membrane"/>
    <property type="evidence" value="ECO:0007669"/>
    <property type="project" value="UniProtKB-SubCell"/>
</dbReference>
<evidence type="ECO:0000256" key="4">
    <source>
        <dbReference type="ARBA" id="ARBA00022692"/>
    </source>
</evidence>
<name>A0A6N2VEF0_9FIRM</name>
<evidence type="ECO:0000313" key="8">
    <source>
        <dbReference type="EMBL" id="VYT27302.1"/>
    </source>
</evidence>
<accession>A0A6N2VEF0</accession>
<evidence type="ECO:0000256" key="1">
    <source>
        <dbReference type="ARBA" id="ARBA00004651"/>
    </source>
</evidence>
<keyword evidence="3" id="KW-1003">Cell membrane</keyword>
<evidence type="ECO:0000256" key="2">
    <source>
        <dbReference type="ARBA" id="ARBA00022448"/>
    </source>
</evidence>
<feature type="transmembrane region" description="Helical" evidence="7">
    <location>
        <begin position="395"/>
        <end position="414"/>
    </location>
</feature>
<dbReference type="PANTHER" id="PTHR42865">
    <property type="entry name" value="PROTON/GLUTAMATE-ASPARTATE SYMPORTER"/>
    <property type="match status" value="1"/>
</dbReference>